<evidence type="ECO:0000313" key="2">
    <source>
        <dbReference type="Proteomes" id="UP001165685"/>
    </source>
</evidence>
<reference evidence="1" key="1">
    <citation type="submission" date="2023-01" db="EMBL/GenBank/DDBJ databases">
        <title>Draft genome sequence of Nocardiopsis sp. LSu2-4 isolated from halophytes.</title>
        <authorList>
            <person name="Duangmal K."/>
            <person name="Chantavorakit T."/>
        </authorList>
    </citation>
    <scope>NUCLEOTIDE SEQUENCE</scope>
    <source>
        <strain evidence="1">LSu2-4</strain>
    </source>
</reference>
<dbReference type="RefSeq" id="WP_270675600.1">
    <property type="nucleotide sequence ID" value="NZ_JAQFWP010000002.1"/>
</dbReference>
<organism evidence="1 2">
    <name type="scientific">Nocardiopsis suaedae</name>
    <dbReference type="NCBI Taxonomy" id="3018444"/>
    <lineage>
        <taxon>Bacteria</taxon>
        <taxon>Bacillati</taxon>
        <taxon>Actinomycetota</taxon>
        <taxon>Actinomycetes</taxon>
        <taxon>Streptosporangiales</taxon>
        <taxon>Nocardiopsidaceae</taxon>
        <taxon>Nocardiopsis</taxon>
    </lineage>
</organism>
<sequence length="197" mass="22311">MTGMPPEQQMWQTGWESGVDLRDALLSGLELPRLPFVPVRLEPGEVAHAELVADYSRFYTMDVEYQQSNGFYFGSPAFVAAGLTAQAIGNASARNRAQAMAAPQWREQQRVQVYVTDRRLLALVEGTRWLSWHHSRNMQVNPMLDQWALVQLFNETEPLRWQGPAVPWLAVAVSYLAFGPDHLLHHPELARLSMVEG</sequence>
<accession>A0ABT4TEZ3</accession>
<proteinExistence type="predicted"/>
<name>A0ABT4TEZ3_9ACTN</name>
<keyword evidence="2" id="KW-1185">Reference proteome</keyword>
<dbReference type="Proteomes" id="UP001165685">
    <property type="component" value="Unassembled WGS sequence"/>
</dbReference>
<evidence type="ECO:0000313" key="1">
    <source>
        <dbReference type="EMBL" id="MDA2803287.1"/>
    </source>
</evidence>
<comment type="caution">
    <text evidence="1">The sequence shown here is derived from an EMBL/GenBank/DDBJ whole genome shotgun (WGS) entry which is preliminary data.</text>
</comment>
<dbReference type="EMBL" id="JAQFWP010000002">
    <property type="protein sequence ID" value="MDA2803287.1"/>
    <property type="molecule type" value="Genomic_DNA"/>
</dbReference>
<protein>
    <submittedName>
        <fullName evidence="1">Uncharacterized protein</fullName>
    </submittedName>
</protein>
<gene>
    <name evidence="1" type="ORF">O4U47_02080</name>
</gene>